<comment type="similarity">
    <text evidence="1">Belongs to the class-IV pyridoxal-phosphate-dependent aminotransferase family.</text>
</comment>
<evidence type="ECO:0000313" key="4">
    <source>
        <dbReference type="Proteomes" id="UP000747399"/>
    </source>
</evidence>
<evidence type="ECO:0008006" key="5">
    <source>
        <dbReference type="Google" id="ProtNLM"/>
    </source>
</evidence>
<evidence type="ECO:0000313" key="3">
    <source>
        <dbReference type="EMBL" id="GIL57358.1"/>
    </source>
</evidence>
<feature type="compositionally biased region" description="Low complexity" evidence="2">
    <location>
        <begin position="243"/>
        <end position="264"/>
    </location>
</feature>
<name>A0A8J4BAF3_9CHLO</name>
<dbReference type="GO" id="GO:0046394">
    <property type="term" value="P:carboxylic acid biosynthetic process"/>
    <property type="evidence" value="ECO:0007669"/>
    <property type="project" value="UniProtKB-ARBA"/>
</dbReference>
<protein>
    <recommendedName>
        <fullName evidence="5">Sulfotransferase</fullName>
    </recommendedName>
</protein>
<keyword evidence="4" id="KW-1185">Reference proteome</keyword>
<evidence type="ECO:0000256" key="2">
    <source>
        <dbReference type="SAM" id="MobiDB-lite"/>
    </source>
</evidence>
<dbReference type="InterPro" id="IPR050571">
    <property type="entry name" value="Class-IV_PLP-Dep_Aminotrnsfr"/>
</dbReference>
<dbReference type="Proteomes" id="UP000747399">
    <property type="component" value="Unassembled WGS sequence"/>
</dbReference>
<evidence type="ECO:0000256" key="1">
    <source>
        <dbReference type="ARBA" id="ARBA00009320"/>
    </source>
</evidence>
<dbReference type="Pfam" id="PF19798">
    <property type="entry name" value="Sulfotransfer_5"/>
    <property type="match status" value="1"/>
</dbReference>
<dbReference type="Pfam" id="PF01063">
    <property type="entry name" value="Aminotran_4"/>
    <property type="match status" value="1"/>
</dbReference>
<accession>A0A8J4BAF3</accession>
<comment type="caution">
    <text evidence="3">The sequence shown here is derived from an EMBL/GenBank/DDBJ whole genome shotgun (WGS) entry which is preliminary data.</text>
</comment>
<gene>
    <name evidence="3" type="ORF">Vafri_12609</name>
</gene>
<dbReference type="SUPFAM" id="SSF52540">
    <property type="entry name" value="P-loop containing nucleoside triphosphate hydrolases"/>
    <property type="match status" value="1"/>
</dbReference>
<dbReference type="PANTHER" id="PTHR42743">
    <property type="entry name" value="AMINO-ACID AMINOTRANSFERASE"/>
    <property type="match status" value="1"/>
</dbReference>
<dbReference type="InterPro" id="IPR036038">
    <property type="entry name" value="Aminotransferase-like"/>
</dbReference>
<proteinExistence type="inferred from homology"/>
<dbReference type="SUPFAM" id="SSF56752">
    <property type="entry name" value="D-aminoacid aminotransferase-like PLP-dependent enzymes"/>
    <property type="match status" value="1"/>
</dbReference>
<dbReference type="Gene3D" id="3.30.470.10">
    <property type="match status" value="1"/>
</dbReference>
<dbReference type="InterPro" id="IPR001544">
    <property type="entry name" value="Aminotrans_IV"/>
</dbReference>
<dbReference type="PANTHER" id="PTHR42743:SF11">
    <property type="entry name" value="AMINODEOXYCHORISMATE LYASE"/>
    <property type="match status" value="1"/>
</dbReference>
<reference evidence="3" key="1">
    <citation type="journal article" date="2021" name="Proc. Natl. Acad. Sci. U.S.A.">
        <title>Three genomes in the algal genus Volvox reveal the fate of a haploid sex-determining region after a transition to homothallism.</title>
        <authorList>
            <person name="Yamamoto K."/>
            <person name="Hamaji T."/>
            <person name="Kawai-Toyooka H."/>
            <person name="Matsuzaki R."/>
            <person name="Takahashi F."/>
            <person name="Nishimura Y."/>
            <person name="Kawachi M."/>
            <person name="Noguchi H."/>
            <person name="Minakuchi Y."/>
            <person name="Umen J.G."/>
            <person name="Toyoda A."/>
            <person name="Nozaki H."/>
        </authorList>
    </citation>
    <scope>NUCLEOTIDE SEQUENCE</scope>
    <source>
        <strain evidence="3">NIES-3780</strain>
    </source>
</reference>
<dbReference type="GO" id="GO:0003824">
    <property type="term" value="F:catalytic activity"/>
    <property type="evidence" value="ECO:0007669"/>
    <property type="project" value="InterPro"/>
</dbReference>
<feature type="region of interest" description="Disordered" evidence="2">
    <location>
        <begin position="229"/>
        <end position="285"/>
    </location>
</feature>
<dbReference type="EMBL" id="BNCO01000027">
    <property type="protein sequence ID" value="GIL57358.1"/>
    <property type="molecule type" value="Genomic_DNA"/>
</dbReference>
<sequence>MPSPAVQGAGGTLVFLARGQVYHLPVLAAQNPDGNAVVSEQLLSARGHGGSSGSRPVLYAKHMGKHKIGLGPELFRRAQHVVLVREPYGVLQSFSNVLEPTQQELGYTALLEIVSELRVLGRRPIVVSSDELVREPAGVLRALCAALGLAWEPTMLSWPAGPKPYDGLWADWWYKNTHKSTGFDAEVRDARKPLPVHLKPLLAETYPLYDMLSRQAIRPVRDTVPRPLGIFAPDGAGDDNAHAAKTVSSSSPSAAAAAAAPTSPQNEFQSPGVGGKHPGGTHVYVQDPRNEDVLIGIRDGVSGRFELVWRPHARVSVLDSGYMLGDGVWEGIRLHQGVLYLSEEHFERLFEGAKAVDMDLGLSRQQLQQLVYDTVDANGMSSGVHIRLMVTRGLKPTPYQNPNITIGMPTIVIVPEHKVLLSPFSTTWDLRH</sequence>
<dbReference type="InterPro" id="IPR043131">
    <property type="entry name" value="BCAT-like_N"/>
</dbReference>
<dbReference type="AlphaFoldDB" id="A0A8J4BAF3"/>
<dbReference type="Gene3D" id="3.40.50.300">
    <property type="entry name" value="P-loop containing nucleotide triphosphate hydrolases"/>
    <property type="match status" value="1"/>
</dbReference>
<dbReference type="InterPro" id="IPR027417">
    <property type="entry name" value="P-loop_NTPase"/>
</dbReference>
<organism evidence="3 4">
    <name type="scientific">Volvox africanus</name>
    <dbReference type="NCBI Taxonomy" id="51714"/>
    <lineage>
        <taxon>Eukaryota</taxon>
        <taxon>Viridiplantae</taxon>
        <taxon>Chlorophyta</taxon>
        <taxon>core chlorophytes</taxon>
        <taxon>Chlorophyceae</taxon>
        <taxon>CS clade</taxon>
        <taxon>Chlamydomonadales</taxon>
        <taxon>Volvocaceae</taxon>
        <taxon>Volvox</taxon>
    </lineage>
</organism>